<proteinExistence type="predicted"/>
<evidence type="ECO:0000313" key="2">
    <source>
        <dbReference type="Proteomes" id="UP000887159"/>
    </source>
</evidence>
<keyword evidence="2" id="KW-1185">Reference proteome</keyword>
<dbReference type="Proteomes" id="UP000887159">
    <property type="component" value="Unassembled WGS sequence"/>
</dbReference>
<dbReference type="Gene3D" id="3.30.420.10">
    <property type="entry name" value="Ribonuclease H-like superfamily/Ribonuclease H"/>
    <property type="match status" value="1"/>
</dbReference>
<accession>A0A8X6S461</accession>
<name>A0A8X6S461_TRICX</name>
<dbReference type="AlphaFoldDB" id="A0A8X6S461"/>
<sequence>MWTGVDFSVMMVAVDLGSQQIGRTEIDCQISRHNASFIVINQQTCEPHTSVHPNDRWLIEQKLRYLCHSHLKPDCSNTWLLPVGILVTTTLYRRHSENCSATVPFAVPWPHFSEDKTRSHAALVAMNCLTVCQTLPWPARSPDLSPIQHLCDMMGRRLHLPENVDDLAQQLEQV</sequence>
<dbReference type="EMBL" id="BMAU01021244">
    <property type="protein sequence ID" value="GFY04335.1"/>
    <property type="molecule type" value="Genomic_DNA"/>
</dbReference>
<protein>
    <submittedName>
        <fullName evidence="1">Transposable element Tcb1 transposase</fullName>
    </submittedName>
</protein>
<evidence type="ECO:0000313" key="1">
    <source>
        <dbReference type="EMBL" id="GFY04335.1"/>
    </source>
</evidence>
<dbReference type="InterPro" id="IPR036397">
    <property type="entry name" value="RNaseH_sf"/>
</dbReference>
<dbReference type="GO" id="GO:0003676">
    <property type="term" value="F:nucleic acid binding"/>
    <property type="evidence" value="ECO:0007669"/>
    <property type="project" value="InterPro"/>
</dbReference>
<organism evidence="1 2">
    <name type="scientific">Trichonephila clavipes</name>
    <name type="common">Golden silk orbweaver</name>
    <name type="synonym">Nephila clavipes</name>
    <dbReference type="NCBI Taxonomy" id="2585209"/>
    <lineage>
        <taxon>Eukaryota</taxon>
        <taxon>Metazoa</taxon>
        <taxon>Ecdysozoa</taxon>
        <taxon>Arthropoda</taxon>
        <taxon>Chelicerata</taxon>
        <taxon>Arachnida</taxon>
        <taxon>Araneae</taxon>
        <taxon>Araneomorphae</taxon>
        <taxon>Entelegynae</taxon>
        <taxon>Araneoidea</taxon>
        <taxon>Nephilidae</taxon>
        <taxon>Trichonephila</taxon>
    </lineage>
</organism>
<gene>
    <name evidence="1" type="ORF">TNCV_4414231</name>
</gene>
<reference evidence="1" key="1">
    <citation type="submission" date="2020-08" db="EMBL/GenBank/DDBJ databases">
        <title>Multicomponent nature underlies the extraordinary mechanical properties of spider dragline silk.</title>
        <authorList>
            <person name="Kono N."/>
            <person name="Nakamura H."/>
            <person name="Mori M."/>
            <person name="Yoshida Y."/>
            <person name="Ohtoshi R."/>
            <person name="Malay A.D."/>
            <person name="Moran D.A.P."/>
            <person name="Tomita M."/>
            <person name="Numata K."/>
            <person name="Arakawa K."/>
        </authorList>
    </citation>
    <scope>NUCLEOTIDE SEQUENCE</scope>
</reference>
<comment type="caution">
    <text evidence="1">The sequence shown here is derived from an EMBL/GenBank/DDBJ whole genome shotgun (WGS) entry which is preliminary data.</text>
</comment>